<evidence type="ECO:0000313" key="2">
    <source>
        <dbReference type="EMBL" id="KSW12165.1"/>
    </source>
</evidence>
<dbReference type="Proteomes" id="UP000053352">
    <property type="component" value="Unassembled WGS sequence"/>
</dbReference>
<dbReference type="GO" id="GO:0046961">
    <property type="term" value="F:proton-transporting ATPase activity, rotational mechanism"/>
    <property type="evidence" value="ECO:0007669"/>
    <property type="project" value="InterPro"/>
</dbReference>
<accession>A0A0V8RVT8</accession>
<dbReference type="EMBL" id="LNTB01000001">
    <property type="protein sequence ID" value="KSW12165.1"/>
    <property type="molecule type" value="Genomic_DNA"/>
</dbReference>
<dbReference type="STRING" id="2309.CF15_05230"/>
<sequence>MRLSYEGLGAEYLYSKAMVGKTLSYEDDLRALLAQYTGDEATLELFRATKLARYLPPAGERLEPGAVERAALRYYMDALETLRGRTPGYSEAVYHAYRLVVVARDVELIARRRLQGEAPPSPGELIHPEAPETAAARRQAEEGADPAAVLAAAGMSEAAKLLQRARDAKLLSVAVELELLQAFNRARRAVRTEAGREIVGARQDIYAARAAATLVAASIDKSTVSLYTSVLDTYKLPRRKLIDAIEASDAESVENILLEAAGTGPSEGLSALEAFIASRRRENRASAKTIFIREPLSLDVVAGFAELFLLDAEDAIAIALAGYSRQPKSIVTGLLSF</sequence>
<dbReference type="OrthoDB" id="15519at2157"/>
<dbReference type="AlphaFoldDB" id="A0A0V8RVT8"/>
<keyword evidence="3" id="KW-1185">Reference proteome</keyword>
<evidence type="ECO:0000256" key="1">
    <source>
        <dbReference type="SAM" id="MobiDB-lite"/>
    </source>
</evidence>
<proteinExistence type="predicted"/>
<reference evidence="2 3" key="1">
    <citation type="submission" date="2015-11" db="EMBL/GenBank/DDBJ databases">
        <title>Genome sequence of Pyrodictium occultum PL-19, a marine hyperthermophilic archaeon isolated from Volcano, Italy.</title>
        <authorList>
            <person name="Utturkar S."/>
            <person name="Huber H."/>
            <person name="Leptihn S."/>
            <person name="Brown S."/>
            <person name="Stetter K.O."/>
            <person name="Podar M."/>
        </authorList>
    </citation>
    <scope>NUCLEOTIDE SEQUENCE [LARGE SCALE GENOMIC DNA]</scope>
    <source>
        <strain evidence="2 3">PL-19</strain>
    </source>
</reference>
<evidence type="ECO:0008006" key="4">
    <source>
        <dbReference type="Google" id="ProtNLM"/>
    </source>
</evidence>
<protein>
    <recommendedName>
        <fullName evidence="4">V-type ATP synthase subunit C</fullName>
    </recommendedName>
</protein>
<organism evidence="2 3">
    <name type="scientific">Pyrodictium occultum</name>
    <dbReference type="NCBI Taxonomy" id="2309"/>
    <lineage>
        <taxon>Archaea</taxon>
        <taxon>Thermoproteota</taxon>
        <taxon>Thermoprotei</taxon>
        <taxon>Desulfurococcales</taxon>
        <taxon>Pyrodictiaceae</taxon>
        <taxon>Pyrodictium</taxon>
    </lineage>
</organism>
<feature type="region of interest" description="Disordered" evidence="1">
    <location>
        <begin position="117"/>
        <end position="141"/>
    </location>
</feature>
<comment type="caution">
    <text evidence="2">The sequence shown here is derived from an EMBL/GenBank/DDBJ whole genome shotgun (WGS) entry which is preliminary data.</text>
</comment>
<dbReference type="RefSeq" id="WP_058370846.1">
    <property type="nucleotide sequence ID" value="NZ_LNTB01000001.1"/>
</dbReference>
<gene>
    <name evidence="2" type="ORF">CF15_05230</name>
</gene>
<evidence type="ECO:0000313" key="3">
    <source>
        <dbReference type="Proteomes" id="UP000053352"/>
    </source>
</evidence>
<name>A0A0V8RVT8_PYROC</name>